<proteinExistence type="predicted"/>
<sequence length="143" mass="15644">MKIVSVVGPKKSGKTTLVEELVRSLKRHGRVGTIKNMPHHPVEDRGDTKRHFEAGADVVVGVGQEGVFFKVARGGGLEEALEELRREGVDYAIVEGFKRSDLPKIVLGGIDVPNPIVAVEGRPPFDDDLIEELVRLLISSQEL</sequence>
<dbReference type="SUPFAM" id="SSF52540">
    <property type="entry name" value="P-loop containing nucleoside triphosphate hydrolases"/>
    <property type="match status" value="1"/>
</dbReference>
<dbReference type="EMBL" id="LGHB01000035">
    <property type="protein sequence ID" value="KUK95368.1"/>
    <property type="molecule type" value="Genomic_DNA"/>
</dbReference>
<evidence type="ECO:0000259" key="1">
    <source>
        <dbReference type="Pfam" id="PF03205"/>
    </source>
</evidence>
<evidence type="ECO:0000313" key="4">
    <source>
        <dbReference type="Proteomes" id="UP000053961"/>
    </source>
</evidence>
<dbReference type="PATRIC" id="fig|301375.6.peg.1261"/>
<name>A0A124FMA2_9EURY</name>
<dbReference type="PANTHER" id="PTHR40072">
    <property type="entry name" value="MOLYBDOPTERIN-GUANINE DINUCLEOTIDE BIOSYNTHESIS ADAPTER PROTEIN-RELATED"/>
    <property type="match status" value="1"/>
</dbReference>
<feature type="domain" description="Molybdopterin-guanine dinucleotide biosynthesis protein B (MobB)" evidence="1">
    <location>
        <begin position="3"/>
        <end position="107"/>
    </location>
</feature>
<dbReference type="GO" id="GO:0006777">
    <property type="term" value="P:Mo-molybdopterin cofactor biosynthetic process"/>
    <property type="evidence" value="ECO:0007669"/>
    <property type="project" value="InterPro"/>
</dbReference>
<reference evidence="3" key="1">
    <citation type="journal article" date="2015" name="MBio">
        <title>Genome-resolved metagenomic analysis reveals roles for candidate phyla and other microbial community members in biogeochemical transformations in oil reservoirs.</title>
        <authorList>
            <person name="Hu P."/>
            <person name="Tom L."/>
            <person name="Singh A."/>
            <person name="Thomas B.C."/>
            <person name="Baker B.J."/>
            <person name="Piceno Y.M."/>
            <person name="Andersen G.L."/>
            <person name="Banfield J.F."/>
        </authorList>
    </citation>
    <scope>NUCLEOTIDE SEQUENCE [LARGE SCALE GENOMIC DNA]</scope>
    <source>
        <strain evidence="3">56_747</strain>
    </source>
</reference>
<dbReference type="AlphaFoldDB" id="A0A124FMA2"/>
<dbReference type="InterPro" id="IPR052539">
    <property type="entry name" value="MGD_biosynthesis_adapter"/>
</dbReference>
<dbReference type="EMBL" id="LGFT01000035">
    <property type="protein sequence ID" value="KUK44096.1"/>
    <property type="molecule type" value="Genomic_DNA"/>
</dbReference>
<evidence type="ECO:0000313" key="2">
    <source>
        <dbReference type="EMBL" id="KUK44096.1"/>
    </source>
</evidence>
<dbReference type="Proteomes" id="UP000057043">
    <property type="component" value="Unassembled WGS sequence"/>
</dbReference>
<dbReference type="InterPro" id="IPR004435">
    <property type="entry name" value="MobB_dom"/>
</dbReference>
<organism evidence="2 5">
    <name type="scientific">Methanothrix harundinacea</name>
    <dbReference type="NCBI Taxonomy" id="301375"/>
    <lineage>
        <taxon>Archaea</taxon>
        <taxon>Methanobacteriati</taxon>
        <taxon>Methanobacteriota</taxon>
        <taxon>Stenosarchaea group</taxon>
        <taxon>Methanomicrobia</taxon>
        <taxon>Methanotrichales</taxon>
        <taxon>Methanotrichaceae</taxon>
        <taxon>Methanothrix</taxon>
    </lineage>
</organism>
<accession>A0A124FMA2</accession>
<reference evidence="4 5" key="2">
    <citation type="journal article" date="2015" name="MBio">
        <title>Genome-Resolved Metagenomic Analysis Reveals Roles for Candidate Phyla and Other Microbial Community Members in Biogeochemical Transformations in Oil Reservoirs.</title>
        <authorList>
            <person name="Hu P."/>
            <person name="Tom L."/>
            <person name="Singh A."/>
            <person name="Thomas B.C."/>
            <person name="Baker B.J."/>
            <person name="Piceno Y.M."/>
            <person name="Andersen G.L."/>
            <person name="Banfield J.F."/>
        </authorList>
    </citation>
    <scope>NUCLEOTIDE SEQUENCE [LARGE SCALE GENOMIC DNA]</scope>
    <source>
        <strain evidence="2">57_489</strain>
    </source>
</reference>
<protein>
    <submittedName>
        <fullName evidence="2">Molybdopterin-guanine dinucleotide biosynthesis protein B</fullName>
    </submittedName>
</protein>
<dbReference type="GO" id="GO:0005525">
    <property type="term" value="F:GTP binding"/>
    <property type="evidence" value="ECO:0007669"/>
    <property type="project" value="InterPro"/>
</dbReference>
<evidence type="ECO:0000313" key="3">
    <source>
        <dbReference type="EMBL" id="KUK95368.1"/>
    </source>
</evidence>
<comment type="caution">
    <text evidence="2">The sequence shown here is derived from an EMBL/GenBank/DDBJ whole genome shotgun (WGS) entry which is preliminary data.</text>
</comment>
<evidence type="ECO:0000313" key="5">
    <source>
        <dbReference type="Proteomes" id="UP000057043"/>
    </source>
</evidence>
<dbReference type="PANTHER" id="PTHR40072:SF1">
    <property type="entry name" value="MOLYBDOPTERIN-GUANINE DINUCLEOTIDE BIOSYNTHESIS ADAPTER PROTEIN"/>
    <property type="match status" value="1"/>
</dbReference>
<dbReference type="Gene3D" id="3.40.50.300">
    <property type="entry name" value="P-loop containing nucleotide triphosphate hydrolases"/>
    <property type="match status" value="1"/>
</dbReference>
<gene>
    <name evidence="2" type="ORF">XD72_1549</name>
    <name evidence="3" type="ORF">XE07_1827</name>
</gene>
<dbReference type="InterPro" id="IPR027417">
    <property type="entry name" value="P-loop_NTPase"/>
</dbReference>
<dbReference type="Pfam" id="PF03205">
    <property type="entry name" value="MobB"/>
    <property type="match status" value="1"/>
</dbReference>
<dbReference type="Proteomes" id="UP000053961">
    <property type="component" value="Unassembled WGS sequence"/>
</dbReference>
<dbReference type="NCBIfam" id="TIGR00176">
    <property type="entry name" value="mobB"/>
    <property type="match status" value="1"/>
</dbReference>